<keyword evidence="7" id="KW-1185">Reference proteome</keyword>
<comment type="caution">
    <text evidence="6">The sequence shown here is derived from an EMBL/GenBank/DDBJ whole genome shotgun (WGS) entry which is preliminary data.</text>
</comment>
<name>A0A923SGK2_9BURK</name>
<sequence>MKTRKNVDGTRRMTGAAGVLLAACLAAGLPFAAQAQEAPAQKPLTSREGGSTIPNIVLTMDESGSMAFQFLPEGTFKVGSYTVEFPSYTLVMHPDDPRMGNNNTWTGIVPADLTNESVFQKQMRSPDLNKVYYNPEVRYLPWIKEDGTRMADATYTAVRTNPLNSTPTLNLSTTFTKKSPRGANDEAEWCNSTADTTAGRNNECFDTSQRPFNPGIFYRLKKDNAGAYLNPATSSNYTLYNLNGSPSITWGKDSYPARTDCGTTCTLAQEKQNFANWYQYHRSRLHAAQAGVPEAFQSFDEKRLRVGWGDIKKGSTTVDGKATSIVEKGVRPFDGTTKTGLFTWMRSMSVSGGTPLRNAMYGVGEYYSRSDNAGPWGDNPGSTTSGPHKTCRRAYNVFVTDGYWNDQDPPSGVGNSDNTKGTIIAPNGYQYLPTRPYQDSNSDVMLADVAMHFWKRDLRPDLDNKVLPTADNPAYWQHMVNFTVGFGVKGKLDPATDLPKLSDGTKAWTDDKIDDLWHAAVNSRGQYFSATNASELADAIRTSLNSAVERELKEAGVAAAATVLEDGNRKYIPKYRTGVWSGDVDAYQLDANGQTGAKLWSASEHLPAWQNRKIFTWDSGLASPKGVAFDWAALTTASKTAMGAKGSQTLVNFIRGDRSNEGTTSGTYRKRDAVIADIVNSTPVFAKDGIVEPYSKLPNIGTAYATFQEQKAARTGVLYVGGNGGMLHGFVDSKGATPATDGTEVFAYVPRAVYPNLGTLTDQDYGGPTKYHQFFVDGALSERDAYVRAPGAGVPSWRNYLLGALGAGGRAVFALDVTDPNTLGASTVRWEVSSDAHPELGYITTPIEVGVVDDGSTTGKWVALFGNGYVDNNTTKATLFVVGLQDGAVTKLEVDAATKNGLGGVTLKRNSFGQIESLFAGDLRGNLWKINWNKSSGKFEVSNSGKPLFTTPSNQPIVQPPIVTAHADGDWVIFGTGRLLTVGDADSSQLQALYGLRLKTSDVSGTTLTKSNLVARTIAVVTGADNSTYFDLNGTAVDWKNTTYKGWSIDLTVAGYSGLRVSYAPQTIADELAFFSLIAPAQNVAECEQATGRGVNLIFPLETGLSPTQCILDTNGDGKIDSSDNCDVAGYATSADGIDAVLRSRNTVKTCKDGDCTEETRFSIQNTTGGRFIKWQKKFKEECTVDCDKPEEKPHTAKDRVWRRIVNPPIR</sequence>
<dbReference type="InterPro" id="IPR008707">
    <property type="entry name" value="B-propeller_PilY1"/>
</dbReference>
<feature type="chain" id="PRO_5037920593" description="PilY1 beta-propeller domain-containing protein" evidence="4">
    <location>
        <begin position="36"/>
        <end position="1211"/>
    </location>
</feature>
<evidence type="ECO:0000313" key="6">
    <source>
        <dbReference type="EMBL" id="MBC5785007.1"/>
    </source>
</evidence>
<dbReference type="GO" id="GO:0046872">
    <property type="term" value="F:metal ion binding"/>
    <property type="evidence" value="ECO:0007669"/>
    <property type="project" value="UniProtKB-KW"/>
</dbReference>
<dbReference type="AlphaFoldDB" id="A0A923SGK2"/>
<feature type="domain" description="PilY1 beta-propeller" evidence="5">
    <location>
        <begin position="676"/>
        <end position="1018"/>
    </location>
</feature>
<dbReference type="RefSeq" id="WP_187077742.1">
    <property type="nucleotide sequence ID" value="NZ_JACORT010000008.1"/>
</dbReference>
<dbReference type="Pfam" id="PF05567">
    <property type="entry name" value="T4P_PilY1"/>
    <property type="match status" value="1"/>
</dbReference>
<evidence type="ECO:0000259" key="5">
    <source>
        <dbReference type="Pfam" id="PF05567"/>
    </source>
</evidence>
<reference evidence="6" key="1">
    <citation type="submission" date="2020-08" db="EMBL/GenBank/DDBJ databases">
        <title>Ramlibacter sp. USB13 16S ribosomal RNA gene genome sequencing and assembly.</title>
        <authorList>
            <person name="Kang M."/>
        </authorList>
    </citation>
    <scope>NUCLEOTIDE SEQUENCE</scope>
    <source>
        <strain evidence="6">USB13</strain>
    </source>
</reference>
<evidence type="ECO:0000313" key="7">
    <source>
        <dbReference type="Proteomes" id="UP000608513"/>
    </source>
</evidence>
<evidence type="ECO:0000256" key="4">
    <source>
        <dbReference type="SAM" id="SignalP"/>
    </source>
</evidence>
<keyword evidence="4" id="KW-0732">Signal</keyword>
<organism evidence="6 7">
    <name type="scientific">Ramlibacter cellulosilyticus</name>
    <dbReference type="NCBI Taxonomy" id="2764187"/>
    <lineage>
        <taxon>Bacteria</taxon>
        <taxon>Pseudomonadati</taxon>
        <taxon>Pseudomonadota</taxon>
        <taxon>Betaproteobacteria</taxon>
        <taxon>Burkholderiales</taxon>
        <taxon>Comamonadaceae</taxon>
        <taxon>Ramlibacter</taxon>
    </lineage>
</organism>
<dbReference type="Proteomes" id="UP000608513">
    <property type="component" value="Unassembled WGS sequence"/>
</dbReference>
<accession>A0A923SGK2</accession>
<protein>
    <recommendedName>
        <fullName evidence="5">PilY1 beta-propeller domain-containing protein</fullName>
    </recommendedName>
</protein>
<evidence type="ECO:0000256" key="2">
    <source>
        <dbReference type="ARBA" id="ARBA00022837"/>
    </source>
</evidence>
<proteinExistence type="predicted"/>
<keyword evidence="1" id="KW-0479">Metal-binding</keyword>
<feature type="signal peptide" evidence="4">
    <location>
        <begin position="1"/>
        <end position="35"/>
    </location>
</feature>
<dbReference type="EMBL" id="JACORT010000008">
    <property type="protein sequence ID" value="MBC5785007.1"/>
    <property type="molecule type" value="Genomic_DNA"/>
</dbReference>
<evidence type="ECO:0000256" key="3">
    <source>
        <dbReference type="SAM" id="MobiDB-lite"/>
    </source>
</evidence>
<keyword evidence="2" id="KW-0106">Calcium</keyword>
<evidence type="ECO:0000256" key="1">
    <source>
        <dbReference type="ARBA" id="ARBA00022723"/>
    </source>
</evidence>
<gene>
    <name evidence="6" type="ORF">H8N03_18820</name>
</gene>
<feature type="region of interest" description="Disordered" evidence="3">
    <location>
        <begin position="168"/>
        <end position="187"/>
    </location>
</feature>
<dbReference type="PROSITE" id="PS51257">
    <property type="entry name" value="PROKAR_LIPOPROTEIN"/>
    <property type="match status" value="1"/>
</dbReference>